<proteinExistence type="predicted"/>
<feature type="transmembrane region" description="Helical" evidence="3">
    <location>
        <begin position="47"/>
        <end position="75"/>
    </location>
</feature>
<feature type="transmembrane region" description="Helical" evidence="3">
    <location>
        <begin position="87"/>
        <end position="104"/>
    </location>
</feature>
<feature type="transmembrane region" description="Helical" evidence="3">
    <location>
        <begin position="110"/>
        <end position="131"/>
    </location>
</feature>
<gene>
    <name evidence="4" type="ORF">CLV71_103700</name>
</gene>
<dbReference type="InterPro" id="IPR016566">
    <property type="entry name" value="UCP010219"/>
</dbReference>
<reference evidence="4 5" key="1">
    <citation type="submission" date="2019-03" db="EMBL/GenBank/DDBJ databases">
        <title>Genomic Encyclopedia of Archaeal and Bacterial Type Strains, Phase II (KMG-II): from individual species to whole genera.</title>
        <authorList>
            <person name="Goeker M."/>
        </authorList>
    </citation>
    <scope>NUCLEOTIDE SEQUENCE [LARGE SCALE GENOMIC DNA]</scope>
    <source>
        <strain evidence="4 5">DSM 45499</strain>
    </source>
</reference>
<feature type="transmembrane region" description="Helical" evidence="3">
    <location>
        <begin position="158"/>
        <end position="177"/>
    </location>
</feature>
<feature type="coiled-coil region" evidence="1">
    <location>
        <begin position="213"/>
        <end position="240"/>
    </location>
</feature>
<keyword evidence="3" id="KW-0472">Membrane</keyword>
<dbReference type="OrthoDB" id="5244221at2"/>
<sequence>MTEKTDKTVEPAETSDEVPATPEEEREQTLLEQMGGISGLIYSSVPVLVFVLLNTIFGLTVAIWGSLGSAALITVVRVVRKEPLQPAISGFIGVGVAVFIAYRTGSAKGFFLFGIWASLVYGSVFLLSMLVRRPLVGVIWSYLNGHGMAWRADRKAMFAYQMATLTWVLVFAARFVVQRWLYDADHTGWLAFARLAMGYPLTAVALVVTVWAVTRAGHRVKKVEADAEAEEREIEERLRAKYSGKPEPESA</sequence>
<dbReference type="Proteomes" id="UP000294927">
    <property type="component" value="Unassembled WGS sequence"/>
</dbReference>
<feature type="region of interest" description="Disordered" evidence="2">
    <location>
        <begin position="1"/>
        <end position="26"/>
    </location>
</feature>
<evidence type="ECO:0000256" key="1">
    <source>
        <dbReference type="SAM" id="Coils"/>
    </source>
</evidence>
<dbReference type="AlphaFoldDB" id="A0A4R7W0U6"/>
<evidence type="ECO:0000256" key="2">
    <source>
        <dbReference type="SAM" id="MobiDB-lite"/>
    </source>
</evidence>
<evidence type="ECO:0000313" key="5">
    <source>
        <dbReference type="Proteomes" id="UP000294927"/>
    </source>
</evidence>
<keyword evidence="3" id="KW-1133">Transmembrane helix</keyword>
<dbReference type="RefSeq" id="WP_133902511.1">
    <property type="nucleotide sequence ID" value="NZ_SOCP01000003.1"/>
</dbReference>
<organism evidence="4 5">
    <name type="scientific">Actinophytocola oryzae</name>
    <dbReference type="NCBI Taxonomy" id="502181"/>
    <lineage>
        <taxon>Bacteria</taxon>
        <taxon>Bacillati</taxon>
        <taxon>Actinomycetota</taxon>
        <taxon>Actinomycetes</taxon>
        <taxon>Pseudonocardiales</taxon>
        <taxon>Pseudonocardiaceae</taxon>
    </lineage>
</organism>
<evidence type="ECO:0000313" key="4">
    <source>
        <dbReference type="EMBL" id="TDV55459.1"/>
    </source>
</evidence>
<dbReference type="PIRSF" id="PIRSF010219">
    <property type="entry name" value="UCP010219"/>
    <property type="match status" value="1"/>
</dbReference>
<protein>
    <submittedName>
        <fullName evidence="4">Uncharacterized protein DUF3159</fullName>
    </submittedName>
</protein>
<comment type="caution">
    <text evidence="4">The sequence shown here is derived from an EMBL/GenBank/DDBJ whole genome shotgun (WGS) entry which is preliminary data.</text>
</comment>
<dbReference type="Pfam" id="PF11361">
    <property type="entry name" value="DUF3159"/>
    <property type="match status" value="1"/>
</dbReference>
<feature type="compositionally biased region" description="Basic and acidic residues" evidence="2">
    <location>
        <begin position="1"/>
        <end position="10"/>
    </location>
</feature>
<keyword evidence="5" id="KW-1185">Reference proteome</keyword>
<keyword evidence="3" id="KW-0812">Transmembrane</keyword>
<keyword evidence="1" id="KW-0175">Coiled coil</keyword>
<evidence type="ECO:0000256" key="3">
    <source>
        <dbReference type="SAM" id="Phobius"/>
    </source>
</evidence>
<accession>A0A4R7W0U6</accession>
<name>A0A4R7W0U6_9PSEU</name>
<dbReference type="EMBL" id="SOCP01000003">
    <property type="protein sequence ID" value="TDV55459.1"/>
    <property type="molecule type" value="Genomic_DNA"/>
</dbReference>
<feature type="transmembrane region" description="Helical" evidence="3">
    <location>
        <begin position="189"/>
        <end position="213"/>
    </location>
</feature>